<dbReference type="PROSITE" id="PS51036">
    <property type="entry name" value="ZF_A20"/>
    <property type="match status" value="1"/>
</dbReference>
<dbReference type="InterPro" id="IPR002653">
    <property type="entry name" value="Znf_A20"/>
</dbReference>
<evidence type="ECO:0000256" key="4">
    <source>
        <dbReference type="PROSITE-ProRule" id="PRU00449"/>
    </source>
</evidence>
<dbReference type="Gene3D" id="1.20.5.4770">
    <property type="match status" value="1"/>
</dbReference>
<keyword evidence="2 4" id="KW-0863">Zinc-finger</keyword>
<dbReference type="EnsemblMetazoa" id="Aqu2.1.44245_001">
    <property type="protein sequence ID" value="Aqu2.1.44245_001"/>
    <property type="gene ID" value="Aqu2.1.44245"/>
</dbReference>
<dbReference type="InterPro" id="IPR035896">
    <property type="entry name" value="AN1-like_Znf"/>
</dbReference>
<evidence type="ECO:0000256" key="3">
    <source>
        <dbReference type="ARBA" id="ARBA00022833"/>
    </source>
</evidence>
<dbReference type="GO" id="GO:0008270">
    <property type="term" value="F:zinc ion binding"/>
    <property type="evidence" value="ECO:0007669"/>
    <property type="project" value="UniProtKB-KW"/>
</dbReference>
<accession>A0A1X7VWK8</accession>
<proteinExistence type="predicted"/>
<keyword evidence="1" id="KW-0479">Metal-binding</keyword>
<dbReference type="AlphaFoldDB" id="A0A1X7VWK8"/>
<evidence type="ECO:0008006" key="10">
    <source>
        <dbReference type="Google" id="ProtNLM"/>
    </source>
</evidence>
<name>A0A1X7VWK8_AMPQE</name>
<dbReference type="SUPFAM" id="SSF57716">
    <property type="entry name" value="Glucocorticoid receptor-like (DNA-binding domain)"/>
    <property type="match status" value="1"/>
</dbReference>
<dbReference type="PANTHER" id="PTHR10634">
    <property type="entry name" value="AN1-TYPE ZINC FINGER PROTEIN"/>
    <property type="match status" value="1"/>
</dbReference>
<dbReference type="Pfam" id="PF01428">
    <property type="entry name" value="zf-AN1"/>
    <property type="match status" value="1"/>
</dbReference>
<dbReference type="SUPFAM" id="SSF118310">
    <property type="entry name" value="AN1-like Zinc finger"/>
    <property type="match status" value="1"/>
</dbReference>
<dbReference type="OrthoDB" id="428577at2759"/>
<evidence type="ECO:0000313" key="8">
    <source>
        <dbReference type="EnsemblMetazoa" id="Aqu2.1.44245_001"/>
    </source>
</evidence>
<dbReference type="Gene3D" id="4.10.1110.10">
    <property type="entry name" value="AN1-like Zinc finger"/>
    <property type="match status" value="1"/>
</dbReference>
<reference evidence="8" key="2">
    <citation type="submission" date="2017-05" db="UniProtKB">
        <authorList>
            <consortium name="EnsemblMetazoa"/>
        </authorList>
    </citation>
    <scope>IDENTIFICATION</scope>
</reference>
<dbReference type="STRING" id="400682.A0A1X7VWK8"/>
<dbReference type="InterPro" id="IPR050652">
    <property type="entry name" value="AN1_A20_ZnFinger"/>
</dbReference>
<dbReference type="SMART" id="SM00259">
    <property type="entry name" value="ZnF_A20"/>
    <property type="match status" value="1"/>
</dbReference>
<evidence type="ECO:0000313" key="9">
    <source>
        <dbReference type="Proteomes" id="UP000007879"/>
    </source>
</evidence>
<evidence type="ECO:0000256" key="5">
    <source>
        <dbReference type="SAM" id="MobiDB-lite"/>
    </source>
</evidence>
<evidence type="ECO:0000259" key="6">
    <source>
        <dbReference type="PROSITE" id="PS51036"/>
    </source>
</evidence>
<reference evidence="9" key="1">
    <citation type="journal article" date="2010" name="Nature">
        <title>The Amphimedon queenslandica genome and the evolution of animal complexity.</title>
        <authorList>
            <person name="Srivastava M."/>
            <person name="Simakov O."/>
            <person name="Chapman J."/>
            <person name="Fahey B."/>
            <person name="Gauthier M.E."/>
            <person name="Mitros T."/>
            <person name="Richards G.S."/>
            <person name="Conaco C."/>
            <person name="Dacre M."/>
            <person name="Hellsten U."/>
            <person name="Larroux C."/>
            <person name="Putnam N.H."/>
            <person name="Stanke M."/>
            <person name="Adamska M."/>
            <person name="Darling A."/>
            <person name="Degnan S.M."/>
            <person name="Oakley T.H."/>
            <person name="Plachetzki D.C."/>
            <person name="Zhai Y."/>
            <person name="Adamski M."/>
            <person name="Calcino A."/>
            <person name="Cummins S.F."/>
            <person name="Goodstein D.M."/>
            <person name="Harris C."/>
            <person name="Jackson D.J."/>
            <person name="Leys S.P."/>
            <person name="Shu S."/>
            <person name="Woodcroft B.J."/>
            <person name="Vervoort M."/>
            <person name="Kosik K.S."/>
            <person name="Manning G."/>
            <person name="Degnan B.M."/>
            <person name="Rokhsar D.S."/>
        </authorList>
    </citation>
    <scope>NUCLEOTIDE SEQUENCE [LARGE SCALE GENOMIC DNA]</scope>
</reference>
<feature type="domain" description="AN1-type" evidence="7">
    <location>
        <begin position="115"/>
        <end position="164"/>
    </location>
</feature>
<keyword evidence="9" id="KW-1185">Reference proteome</keyword>
<feature type="region of interest" description="Disordered" evidence="5">
    <location>
        <begin position="69"/>
        <end position="114"/>
    </location>
</feature>
<dbReference type="Pfam" id="PF01754">
    <property type="entry name" value="zf-A20"/>
    <property type="match status" value="1"/>
</dbReference>
<dbReference type="InParanoid" id="A0A1X7VWK8"/>
<protein>
    <recommendedName>
        <fullName evidence="10">AN1-type domain-containing protein</fullName>
    </recommendedName>
</protein>
<dbReference type="SMART" id="SM00154">
    <property type="entry name" value="ZnF_AN1"/>
    <property type="match status" value="1"/>
</dbReference>
<feature type="compositionally biased region" description="Low complexity" evidence="5">
    <location>
        <begin position="69"/>
        <end position="80"/>
    </location>
</feature>
<sequence length="191" mass="21264">MAEADDQPKRCPCGFWGSASTMNLCSQCYKEHLRKASQSSTTTDNNANKNTTTSSLLTGLLSLPLSSMATTASPATTTSTESHDGPAEPEAMDTAKDENSIDNQSSQPEEERPVQKNKKKCWICRVKLELAQRELGHCKCGYVFCLMHRLPEQHNCMFDHKDSGRQEAMKKMVDTGKKKIGRSFHRMDSKA</sequence>
<evidence type="ECO:0000259" key="7">
    <source>
        <dbReference type="PROSITE" id="PS51039"/>
    </source>
</evidence>
<dbReference type="eggNOG" id="KOG3173">
    <property type="taxonomic scope" value="Eukaryota"/>
</dbReference>
<dbReference type="PANTHER" id="PTHR10634:SF67">
    <property type="entry name" value="AN1-TYPE ZINC FINGER PROTEIN 3"/>
    <property type="match status" value="1"/>
</dbReference>
<dbReference type="OMA" id="VFCMRHR"/>
<gene>
    <name evidence="8" type="primary">100636813</name>
</gene>
<evidence type="ECO:0000256" key="1">
    <source>
        <dbReference type="ARBA" id="ARBA00022723"/>
    </source>
</evidence>
<dbReference type="Proteomes" id="UP000007879">
    <property type="component" value="Unassembled WGS sequence"/>
</dbReference>
<keyword evidence="3" id="KW-0862">Zinc</keyword>
<dbReference type="KEGG" id="aqu:100636813"/>
<dbReference type="PROSITE" id="PS51039">
    <property type="entry name" value="ZF_AN1"/>
    <property type="match status" value="1"/>
</dbReference>
<dbReference type="EnsemblMetazoa" id="XM_003382493.3">
    <property type="protein sequence ID" value="XP_003382541.1"/>
    <property type="gene ID" value="LOC100636813"/>
</dbReference>
<organism evidence="8">
    <name type="scientific">Amphimedon queenslandica</name>
    <name type="common">Sponge</name>
    <dbReference type="NCBI Taxonomy" id="400682"/>
    <lineage>
        <taxon>Eukaryota</taxon>
        <taxon>Metazoa</taxon>
        <taxon>Porifera</taxon>
        <taxon>Demospongiae</taxon>
        <taxon>Heteroscleromorpha</taxon>
        <taxon>Haplosclerida</taxon>
        <taxon>Niphatidae</taxon>
        <taxon>Amphimedon</taxon>
    </lineage>
</organism>
<evidence type="ECO:0000256" key="2">
    <source>
        <dbReference type="ARBA" id="ARBA00022771"/>
    </source>
</evidence>
<dbReference type="GO" id="GO:0003677">
    <property type="term" value="F:DNA binding"/>
    <property type="evidence" value="ECO:0007669"/>
    <property type="project" value="InterPro"/>
</dbReference>
<feature type="domain" description="A20-type" evidence="6">
    <location>
        <begin position="5"/>
        <end position="37"/>
    </location>
</feature>
<dbReference type="InterPro" id="IPR000058">
    <property type="entry name" value="Znf_AN1"/>
</dbReference>